<gene>
    <name evidence="2" type="ordered locus">Dtox_2692</name>
</gene>
<dbReference type="STRING" id="485916.Dtox_2692"/>
<keyword evidence="3" id="KW-1185">Reference proteome</keyword>
<dbReference type="OrthoDB" id="2381377at2"/>
<dbReference type="InterPro" id="IPR054688">
    <property type="entry name" value="CD1247_N"/>
</dbReference>
<evidence type="ECO:0000313" key="2">
    <source>
        <dbReference type="EMBL" id="ACV63471.1"/>
    </source>
</evidence>
<protein>
    <recommendedName>
        <fullName evidence="4">AraC family transcriptional regulator</fullName>
    </recommendedName>
</protein>
<accession>C8W175</accession>
<dbReference type="HOGENOM" id="CLU_120403_0_0_9"/>
<evidence type="ECO:0000256" key="1">
    <source>
        <dbReference type="SAM" id="Coils"/>
    </source>
</evidence>
<feature type="coiled-coil region" evidence="1">
    <location>
        <begin position="40"/>
        <end position="71"/>
    </location>
</feature>
<dbReference type="Proteomes" id="UP000002217">
    <property type="component" value="Chromosome"/>
</dbReference>
<dbReference type="NCBIfam" id="NF045650">
    <property type="entry name" value="CD1247_Nterm"/>
    <property type="match status" value="1"/>
</dbReference>
<dbReference type="AlphaFoldDB" id="C8W175"/>
<dbReference type="eggNOG" id="ENOG5032YE8">
    <property type="taxonomic scope" value="Bacteria"/>
</dbReference>
<dbReference type="EMBL" id="CP001720">
    <property type="protein sequence ID" value="ACV63471.1"/>
    <property type="molecule type" value="Genomic_DNA"/>
</dbReference>
<reference evidence="2 3" key="1">
    <citation type="journal article" date="2009" name="Stand. Genomic Sci.">
        <title>Complete genome sequence of Desulfotomaculum acetoxidans type strain (5575).</title>
        <authorList>
            <person name="Spring S."/>
            <person name="Lapidus A."/>
            <person name="Schroder M."/>
            <person name="Gleim D."/>
            <person name="Sims D."/>
            <person name="Meincke L."/>
            <person name="Glavina Del Rio T."/>
            <person name="Tice H."/>
            <person name="Copeland A."/>
            <person name="Cheng J.F."/>
            <person name="Lucas S."/>
            <person name="Chen F."/>
            <person name="Nolan M."/>
            <person name="Bruce D."/>
            <person name="Goodwin L."/>
            <person name="Pitluck S."/>
            <person name="Ivanova N."/>
            <person name="Mavromatis K."/>
            <person name="Mikhailova N."/>
            <person name="Pati A."/>
            <person name="Chen A."/>
            <person name="Palaniappan K."/>
            <person name="Land M."/>
            <person name="Hauser L."/>
            <person name="Chang Y.J."/>
            <person name="Jeffries C.D."/>
            <person name="Chain P."/>
            <person name="Saunders E."/>
            <person name="Brettin T."/>
            <person name="Detter J.C."/>
            <person name="Goker M."/>
            <person name="Bristow J."/>
            <person name="Eisen J.A."/>
            <person name="Markowitz V."/>
            <person name="Hugenholtz P."/>
            <person name="Kyrpides N.C."/>
            <person name="Klenk H.P."/>
            <person name="Han C."/>
        </authorList>
    </citation>
    <scope>NUCLEOTIDE SEQUENCE [LARGE SCALE GENOMIC DNA]</scope>
    <source>
        <strain evidence="3">ATCC 49208 / DSM 771 / VKM B-1644</strain>
    </source>
</reference>
<keyword evidence="1" id="KW-0175">Coiled coil</keyword>
<name>C8W175_DESAS</name>
<proteinExistence type="predicted"/>
<dbReference type="RefSeq" id="WP_015758165.1">
    <property type="nucleotide sequence ID" value="NC_013216.1"/>
</dbReference>
<dbReference type="KEGG" id="dae:Dtox_2692"/>
<evidence type="ECO:0008006" key="4">
    <source>
        <dbReference type="Google" id="ProtNLM"/>
    </source>
</evidence>
<sequence length="152" mass="17041">MSDLRSRVAYLQGLSEGLDLDGASKEGKVLQGIIDVLEDIVDTMDVIEDSQEQMEEYMERIDEDLLSLEDDYYDDRSCTCEHDGAEYVEVDCPECGETVCFDSDILEDEDVIEVTCPSCDTVVFINDDQPLTGGNEMIEGHSYINKKSSDII</sequence>
<evidence type="ECO:0000313" key="3">
    <source>
        <dbReference type="Proteomes" id="UP000002217"/>
    </source>
</evidence>
<organism evidence="2 3">
    <name type="scientific">Desulfofarcimen acetoxidans (strain ATCC 49208 / DSM 771 / KCTC 5769 / VKM B-1644 / 5575)</name>
    <name type="common">Desulfotomaculum acetoxidans</name>
    <dbReference type="NCBI Taxonomy" id="485916"/>
    <lineage>
        <taxon>Bacteria</taxon>
        <taxon>Bacillati</taxon>
        <taxon>Bacillota</taxon>
        <taxon>Clostridia</taxon>
        <taxon>Eubacteriales</taxon>
        <taxon>Peptococcaceae</taxon>
        <taxon>Desulfofarcimen</taxon>
    </lineage>
</organism>